<feature type="compositionally biased region" description="Low complexity" evidence="5">
    <location>
        <begin position="140"/>
        <end position="150"/>
    </location>
</feature>
<dbReference type="PRINTS" id="PR01871">
    <property type="entry name" value="ANNEXINVII"/>
</dbReference>
<evidence type="ECO:0000256" key="1">
    <source>
        <dbReference type="ARBA" id="ARBA00007831"/>
    </source>
</evidence>
<keyword evidence="2 4" id="KW-0677">Repeat</keyword>
<comment type="similarity">
    <text evidence="1 4">Belongs to the annexin family.</text>
</comment>
<feature type="compositionally biased region" description="Low complexity" evidence="5">
    <location>
        <begin position="25"/>
        <end position="39"/>
    </location>
</feature>
<evidence type="ECO:0000256" key="2">
    <source>
        <dbReference type="ARBA" id="ARBA00022737"/>
    </source>
</evidence>
<keyword evidence="4" id="KW-0106">Calcium</keyword>
<dbReference type="PROSITE" id="PS51897">
    <property type="entry name" value="ANNEXIN_2"/>
    <property type="match status" value="4"/>
</dbReference>
<dbReference type="Gene3D" id="1.10.220.10">
    <property type="entry name" value="Annexin"/>
    <property type="match status" value="4"/>
</dbReference>
<keyword evidence="3 4" id="KW-0041">Annexin</keyword>
<reference evidence="7" key="1">
    <citation type="submission" date="2025-08" db="UniProtKB">
        <authorList>
            <consortium name="RefSeq"/>
        </authorList>
    </citation>
    <scope>IDENTIFICATION</scope>
    <source>
        <tissue evidence="7">Testes</tissue>
    </source>
</reference>
<organism evidence="6 7">
    <name type="scientific">Saccoglossus kowalevskii</name>
    <name type="common">Acorn worm</name>
    <dbReference type="NCBI Taxonomy" id="10224"/>
    <lineage>
        <taxon>Eukaryota</taxon>
        <taxon>Metazoa</taxon>
        <taxon>Hemichordata</taxon>
        <taxon>Enteropneusta</taxon>
        <taxon>Harrimaniidae</taxon>
        <taxon>Saccoglossus</taxon>
    </lineage>
</organism>
<dbReference type="PANTHER" id="PTHR10502">
    <property type="entry name" value="ANNEXIN"/>
    <property type="match status" value="1"/>
</dbReference>
<feature type="compositionally biased region" description="Gly residues" evidence="5">
    <location>
        <begin position="1"/>
        <end position="21"/>
    </location>
</feature>
<evidence type="ECO:0000256" key="4">
    <source>
        <dbReference type="RuleBase" id="RU003540"/>
    </source>
</evidence>
<dbReference type="PROSITE" id="PS00223">
    <property type="entry name" value="ANNEXIN_1"/>
    <property type="match status" value="2"/>
</dbReference>
<dbReference type="InterPro" id="IPR018502">
    <property type="entry name" value="Annexin_repeat"/>
</dbReference>
<comment type="domain">
    <text evidence="4">A pair of annexin repeats may form one binding site for calcium and phospholipid.</text>
</comment>
<feature type="region of interest" description="Disordered" evidence="5">
    <location>
        <begin position="1"/>
        <end position="98"/>
    </location>
</feature>
<evidence type="ECO:0000256" key="3">
    <source>
        <dbReference type="ARBA" id="ARBA00023216"/>
    </source>
</evidence>
<name>A0ABM0MKF4_SACKO</name>
<dbReference type="SMART" id="SM00335">
    <property type="entry name" value="ANX"/>
    <property type="match status" value="4"/>
</dbReference>
<evidence type="ECO:0000313" key="7">
    <source>
        <dbReference type="RefSeq" id="XP_006820495.1"/>
    </source>
</evidence>
<sequence length="553" mass="58930">MSYPPYGGGGGYPPQGGGYPPAGGYPPQQQQYPMGQQPYPGGGAGGYPPTTGYPQAPAPGMPQPYPGAGGGGYPAPQPGYGAPSVTQPPAYGGMPTPESAQAAAAASSAPGYSSYGAPAPAPGGYPSTYPSQPPVPPPQYSSGPGQNMPYPSNPSMPPSVAGTAYQTQAPYGSQPYGNVPPPASYAPPPGGHSLPPPQAAPPRTYSPGGQYPGAQYPAAAGTAQMTSQMGHMSLQQKEEGTIKPKPNFNGQNEAEILRKAMKGLGTDEKAIIHVVTSCSNAQRQQILLDYKTMFGRDLVKDFKSELGGKLEKIVLALMVPTALFDAKELKRAMKGIGTDEECLIEIMCTRSNAEIQAAKVAYKKEFGKDLEHDLRHDTSGHFQRLMISMSVGGRDENPNVDLAKAQADARALYDAGEKKWGTDESRFNVILCSRSFPQLRATFDEYGKIAKRDIEKSIKSEMSGDLERGMLTIVKVVRNKALYFAEQLYKSMKGLGTDDPTLIRVMVSRCEKDMVQIKNEFKRTYQQGLGKYISGDTSGDYKKILLAICGGEN</sequence>
<gene>
    <name evidence="7" type="primary">LOC100367736</name>
</gene>
<feature type="compositionally biased region" description="Pro residues" evidence="5">
    <location>
        <begin position="178"/>
        <end position="200"/>
    </location>
</feature>
<keyword evidence="6" id="KW-1185">Reference proteome</keyword>
<evidence type="ECO:0000313" key="6">
    <source>
        <dbReference type="Proteomes" id="UP000694865"/>
    </source>
</evidence>
<dbReference type="InterPro" id="IPR037104">
    <property type="entry name" value="Annexin_sf"/>
</dbReference>
<dbReference type="PANTHER" id="PTHR10502:SF102">
    <property type="entry name" value="ANNEXIN B11"/>
    <property type="match status" value="1"/>
</dbReference>
<feature type="region of interest" description="Disordered" evidence="5">
    <location>
        <begin position="123"/>
        <end position="249"/>
    </location>
</feature>
<dbReference type="InterPro" id="IPR018252">
    <property type="entry name" value="Annexin_repeat_CS"/>
</dbReference>
<dbReference type="PRINTS" id="PR00196">
    <property type="entry name" value="ANNEXIN"/>
</dbReference>
<dbReference type="SUPFAM" id="SSF47874">
    <property type="entry name" value="Annexin"/>
    <property type="match status" value="1"/>
</dbReference>
<dbReference type="GeneID" id="100367736"/>
<keyword evidence="4" id="KW-0111">Calcium/phospholipid-binding</keyword>
<protein>
    <recommendedName>
        <fullName evidence="4">Annexin</fullName>
    </recommendedName>
</protein>
<accession>A0ABM0MKF4</accession>
<feature type="compositionally biased region" description="Polar residues" evidence="5">
    <location>
        <begin position="223"/>
        <end position="235"/>
    </location>
</feature>
<dbReference type="RefSeq" id="XP_006820495.1">
    <property type="nucleotide sequence ID" value="XM_006820432.1"/>
</dbReference>
<evidence type="ECO:0000256" key="5">
    <source>
        <dbReference type="SAM" id="MobiDB-lite"/>
    </source>
</evidence>
<proteinExistence type="inferred from homology"/>
<feature type="compositionally biased region" description="Pro residues" evidence="5">
    <location>
        <begin position="56"/>
        <end position="65"/>
    </location>
</feature>
<dbReference type="Pfam" id="PF00191">
    <property type="entry name" value="Annexin"/>
    <property type="match status" value="4"/>
</dbReference>
<dbReference type="Proteomes" id="UP000694865">
    <property type="component" value="Unplaced"/>
</dbReference>
<dbReference type="InterPro" id="IPR001464">
    <property type="entry name" value="Annexin"/>
</dbReference>